<keyword evidence="4 6" id="KW-1133">Transmembrane helix</keyword>
<evidence type="ECO:0000313" key="8">
    <source>
        <dbReference type="WBParaSite" id="scf7180000419929.g4509"/>
    </source>
</evidence>
<evidence type="ECO:0000256" key="5">
    <source>
        <dbReference type="ARBA" id="ARBA00023136"/>
    </source>
</evidence>
<dbReference type="AlphaFoldDB" id="A0A915NSQ8"/>
<sequence length="215" mass="24627">LENYYQNHRRYMRSRNDLQMLGRLDEVSDCSPFDYLDGRKIAPCGAIANSMFNDTFTLKEKYTGKTIEWSYEELIWPADRTKFINPKCSNGDCQTINDLCGVFQGYSKPPNWIKPPCQLDIQNVQNRLLRGNYTLEIGYNYNVSAFSGRKSFVISTTSWLGGRNPFLGFAYIAVGILCAIFGFVFIFIHIKYGHTLREMAVVELKEGEGAHSHSQ</sequence>
<keyword evidence="5 6" id="KW-0472">Membrane</keyword>
<reference evidence="8" key="1">
    <citation type="submission" date="2022-11" db="UniProtKB">
        <authorList>
            <consortium name="WormBaseParasite"/>
        </authorList>
    </citation>
    <scope>IDENTIFICATION</scope>
</reference>
<keyword evidence="7" id="KW-1185">Reference proteome</keyword>
<organism evidence="7 8">
    <name type="scientific">Meloidogyne floridensis</name>
    <dbReference type="NCBI Taxonomy" id="298350"/>
    <lineage>
        <taxon>Eukaryota</taxon>
        <taxon>Metazoa</taxon>
        <taxon>Ecdysozoa</taxon>
        <taxon>Nematoda</taxon>
        <taxon>Chromadorea</taxon>
        <taxon>Rhabditida</taxon>
        <taxon>Tylenchina</taxon>
        <taxon>Tylenchomorpha</taxon>
        <taxon>Tylenchoidea</taxon>
        <taxon>Meloidogynidae</taxon>
        <taxon>Meloidogyninae</taxon>
        <taxon>Meloidogyne</taxon>
    </lineage>
</organism>
<evidence type="ECO:0000256" key="4">
    <source>
        <dbReference type="ARBA" id="ARBA00022989"/>
    </source>
</evidence>
<evidence type="ECO:0000256" key="1">
    <source>
        <dbReference type="ARBA" id="ARBA00004141"/>
    </source>
</evidence>
<dbReference type="GO" id="GO:0005886">
    <property type="term" value="C:plasma membrane"/>
    <property type="evidence" value="ECO:0007669"/>
    <property type="project" value="TreeGrafter"/>
</dbReference>
<dbReference type="Pfam" id="PF03381">
    <property type="entry name" value="CDC50"/>
    <property type="match status" value="2"/>
</dbReference>
<dbReference type="PANTHER" id="PTHR10926:SF0">
    <property type="entry name" value="CDC50, ISOFORM A"/>
    <property type="match status" value="1"/>
</dbReference>
<dbReference type="PANTHER" id="PTHR10926">
    <property type="entry name" value="CELL CYCLE CONTROL PROTEIN 50"/>
    <property type="match status" value="1"/>
</dbReference>
<dbReference type="WBParaSite" id="scf7180000419929.g4509">
    <property type="protein sequence ID" value="scf7180000419929.g4509"/>
    <property type="gene ID" value="scf7180000419929.g4509"/>
</dbReference>
<dbReference type="GO" id="GO:0005794">
    <property type="term" value="C:Golgi apparatus"/>
    <property type="evidence" value="ECO:0007669"/>
    <property type="project" value="TreeGrafter"/>
</dbReference>
<accession>A0A915NSQ8</accession>
<evidence type="ECO:0000256" key="3">
    <source>
        <dbReference type="ARBA" id="ARBA00022692"/>
    </source>
</evidence>
<keyword evidence="3 6" id="KW-0812">Transmembrane</keyword>
<evidence type="ECO:0000256" key="2">
    <source>
        <dbReference type="ARBA" id="ARBA00009457"/>
    </source>
</evidence>
<evidence type="ECO:0000256" key="6">
    <source>
        <dbReference type="SAM" id="Phobius"/>
    </source>
</evidence>
<comment type="subcellular location">
    <subcellularLocation>
        <location evidence="1">Membrane</location>
        <topology evidence="1">Multi-pass membrane protein</topology>
    </subcellularLocation>
</comment>
<comment type="similarity">
    <text evidence="2">Belongs to the CDC50/LEM3 family.</text>
</comment>
<dbReference type="InterPro" id="IPR005045">
    <property type="entry name" value="CDC50/LEM3_fam"/>
</dbReference>
<name>A0A915NSQ8_9BILA</name>
<feature type="transmembrane region" description="Helical" evidence="6">
    <location>
        <begin position="166"/>
        <end position="190"/>
    </location>
</feature>
<dbReference type="Proteomes" id="UP000887560">
    <property type="component" value="Unplaced"/>
</dbReference>
<dbReference type="GO" id="GO:0005783">
    <property type="term" value="C:endoplasmic reticulum"/>
    <property type="evidence" value="ECO:0007669"/>
    <property type="project" value="TreeGrafter"/>
</dbReference>
<protein>
    <submittedName>
        <fullName evidence="8">Cell cycle control protein 50A</fullName>
    </submittedName>
</protein>
<proteinExistence type="inferred from homology"/>
<evidence type="ECO:0000313" key="7">
    <source>
        <dbReference type="Proteomes" id="UP000887560"/>
    </source>
</evidence>